<sequence>MKNVLLIIIILLGCNSQKGQHLEKECKIEETKDLTQINNLYERIKIPDLYKDTLENNENDYQYEVILYKMSDNQNNKIVVVRKINNKIVNFKEDLLSKQNFNLKEKDLKTLNENLNALEGNFYFETCNEPSTNNDLYLLVINKSGKIFAKYLAYQKLSFKKSQTNNNVNKIKRILEIMYRNSW</sequence>
<dbReference type="RefSeq" id="WP_409357860.1">
    <property type="nucleotide sequence ID" value="NZ_JBJXVJ010000004.1"/>
</dbReference>
<dbReference type="Proteomes" id="UP001634154">
    <property type="component" value="Unassembled WGS sequence"/>
</dbReference>
<evidence type="ECO:0008006" key="3">
    <source>
        <dbReference type="Google" id="ProtNLM"/>
    </source>
</evidence>
<organism evidence="1 2">
    <name type="scientific">Chryseobacterium kwangjuense</name>
    <dbReference type="NCBI Taxonomy" id="267125"/>
    <lineage>
        <taxon>Bacteria</taxon>
        <taxon>Pseudomonadati</taxon>
        <taxon>Bacteroidota</taxon>
        <taxon>Flavobacteriia</taxon>
        <taxon>Flavobacteriales</taxon>
        <taxon>Weeksellaceae</taxon>
        <taxon>Chryseobacterium group</taxon>
        <taxon>Chryseobacterium</taxon>
    </lineage>
</organism>
<protein>
    <recommendedName>
        <fullName evidence="3">Gliding motility lipoprotein GldD</fullName>
    </recommendedName>
</protein>
<proteinExistence type="predicted"/>
<accession>A0ABW9K6Z7</accession>
<gene>
    <name evidence="1" type="ORF">ACKW6Q_19140</name>
</gene>
<dbReference type="EMBL" id="JBJXVJ010000004">
    <property type="protein sequence ID" value="MFN1219088.1"/>
    <property type="molecule type" value="Genomic_DNA"/>
</dbReference>
<name>A0ABW9K6Z7_9FLAO</name>
<evidence type="ECO:0000313" key="1">
    <source>
        <dbReference type="EMBL" id="MFN1219088.1"/>
    </source>
</evidence>
<reference evidence="1 2" key="1">
    <citation type="submission" date="2024-12" db="EMBL/GenBank/DDBJ databases">
        <title>Draft genome sequence of Chryseobacterium kwangjuense AG447.</title>
        <authorList>
            <person name="Cheptsov V.S."/>
            <person name="Belov A."/>
            <person name="Zavarzina A.G."/>
        </authorList>
    </citation>
    <scope>NUCLEOTIDE SEQUENCE [LARGE SCALE GENOMIC DNA]</scope>
    <source>
        <strain evidence="1 2">AG447</strain>
    </source>
</reference>
<keyword evidence="2" id="KW-1185">Reference proteome</keyword>
<evidence type="ECO:0000313" key="2">
    <source>
        <dbReference type="Proteomes" id="UP001634154"/>
    </source>
</evidence>
<comment type="caution">
    <text evidence="1">The sequence shown here is derived from an EMBL/GenBank/DDBJ whole genome shotgun (WGS) entry which is preliminary data.</text>
</comment>